<evidence type="ECO:0000313" key="2">
    <source>
        <dbReference type="Proteomes" id="UP000314294"/>
    </source>
</evidence>
<reference evidence="1 2" key="1">
    <citation type="submission" date="2019-03" db="EMBL/GenBank/DDBJ databases">
        <title>First draft genome of Liparis tanakae, snailfish: a comprehensive survey of snailfish specific genes.</title>
        <authorList>
            <person name="Kim W."/>
            <person name="Song I."/>
            <person name="Jeong J.-H."/>
            <person name="Kim D."/>
            <person name="Kim S."/>
            <person name="Ryu S."/>
            <person name="Song J.Y."/>
            <person name="Lee S.K."/>
        </authorList>
    </citation>
    <scope>NUCLEOTIDE SEQUENCE [LARGE SCALE GENOMIC DNA]</scope>
    <source>
        <tissue evidence="1">Muscle</tissue>
    </source>
</reference>
<evidence type="ECO:0000313" key="1">
    <source>
        <dbReference type="EMBL" id="TNN26034.1"/>
    </source>
</evidence>
<dbReference type="EMBL" id="SRLO01011122">
    <property type="protein sequence ID" value="TNN26034.1"/>
    <property type="molecule type" value="Genomic_DNA"/>
</dbReference>
<comment type="caution">
    <text evidence="1">The sequence shown here is derived from an EMBL/GenBank/DDBJ whole genome shotgun (WGS) entry which is preliminary data.</text>
</comment>
<sequence length="59" mass="6911">MLGFIKGEESDNKTLVNNVLVKVEENDLTLNRDETQEIQLDFMCKRQPLCFRASVFNLY</sequence>
<gene>
    <name evidence="1" type="ORF">EYF80_063831</name>
</gene>
<proteinExistence type="predicted"/>
<name>A0A4Z2EBV5_9TELE</name>
<accession>A0A4Z2EBV5</accession>
<dbReference type="AlphaFoldDB" id="A0A4Z2EBV5"/>
<organism evidence="1 2">
    <name type="scientific">Liparis tanakae</name>
    <name type="common">Tanaka's snailfish</name>
    <dbReference type="NCBI Taxonomy" id="230148"/>
    <lineage>
        <taxon>Eukaryota</taxon>
        <taxon>Metazoa</taxon>
        <taxon>Chordata</taxon>
        <taxon>Craniata</taxon>
        <taxon>Vertebrata</taxon>
        <taxon>Euteleostomi</taxon>
        <taxon>Actinopterygii</taxon>
        <taxon>Neopterygii</taxon>
        <taxon>Teleostei</taxon>
        <taxon>Neoteleostei</taxon>
        <taxon>Acanthomorphata</taxon>
        <taxon>Eupercaria</taxon>
        <taxon>Perciformes</taxon>
        <taxon>Cottioidei</taxon>
        <taxon>Cottales</taxon>
        <taxon>Liparidae</taxon>
        <taxon>Liparis</taxon>
    </lineage>
</organism>
<keyword evidence="2" id="KW-1185">Reference proteome</keyword>
<protein>
    <submittedName>
        <fullName evidence="1">Uncharacterized protein</fullName>
    </submittedName>
</protein>
<dbReference type="Proteomes" id="UP000314294">
    <property type="component" value="Unassembled WGS sequence"/>
</dbReference>